<dbReference type="EMBL" id="KV454407">
    <property type="protein sequence ID" value="ODQ67588.1"/>
    <property type="molecule type" value="Genomic_DNA"/>
</dbReference>
<feature type="non-terminal residue" evidence="2">
    <location>
        <position position="479"/>
    </location>
</feature>
<name>A0A1E3PQL4_9ASCO</name>
<dbReference type="SMART" id="SM00847">
    <property type="entry name" value="HA2"/>
    <property type="match status" value="1"/>
</dbReference>
<dbReference type="GO" id="GO:0071013">
    <property type="term" value="C:catalytic step 2 spliceosome"/>
    <property type="evidence" value="ECO:0007669"/>
    <property type="project" value="TreeGrafter"/>
</dbReference>
<dbReference type="Gene3D" id="1.20.120.1080">
    <property type="match status" value="1"/>
</dbReference>
<dbReference type="InterPro" id="IPR027417">
    <property type="entry name" value="P-loop_NTPase"/>
</dbReference>
<dbReference type="Gene3D" id="3.40.50.300">
    <property type="entry name" value="P-loop containing nucleotide triphosphate hydrolases"/>
    <property type="match status" value="2"/>
</dbReference>
<feature type="domain" description="Helicase-associated" evidence="1">
    <location>
        <begin position="299"/>
        <end position="397"/>
    </location>
</feature>
<sequence length="479" mass="53050">MVVREAMTDPLIRHYGFIIIDLFTSVRDKWVDVLLSILLRIVKKRTTDLRVIILSKPGDLESWKDTLLSENAKVGAVSLKHACDLVKSINFLYLTTPTSDYIEETISTIINIHAKEPTGNIIAYVTTKTEVEQVIKQINSKFCDNSQRCLPFYSGLSKDDLDLIENPHYYNSYNKGNPVRMIIVTTAVIDSMAVEIPGVKFVVDTGLTRATFFNPGLESTSTITVPVSIPTLLARVGKITDLPGKCFRLHTTDFKLDLKTPPEFQRSSLADVMLSLLSFGINPVSFHYISKPPSGIMSQALSTLLSYSAIDEYGKLTKSGQIMSELLPGVSPLLARVILIGIESKCAEQMIRIVSMVQAGGIDTVFYTPFNDYQGKREAEAAHAQFEVDEGDYLTLLNIYNSAFPDHNTSRGRMSNSKWAKTRFLNYQALLRASSISAQIKSVLARHRISLSSTGCASANSSESVASNLIRKAIMKALI</sequence>
<dbReference type="PANTHER" id="PTHR18934">
    <property type="entry name" value="ATP-DEPENDENT RNA HELICASE"/>
    <property type="match status" value="1"/>
</dbReference>
<dbReference type="GO" id="GO:0003723">
    <property type="term" value="F:RNA binding"/>
    <property type="evidence" value="ECO:0007669"/>
    <property type="project" value="TreeGrafter"/>
</dbReference>
<evidence type="ECO:0000313" key="3">
    <source>
        <dbReference type="Proteomes" id="UP000095009"/>
    </source>
</evidence>
<dbReference type="Pfam" id="PF21010">
    <property type="entry name" value="HA2_C"/>
    <property type="match status" value="1"/>
</dbReference>
<dbReference type="AlphaFoldDB" id="A0A1E3PQL4"/>
<dbReference type="GO" id="GO:0004386">
    <property type="term" value="F:helicase activity"/>
    <property type="evidence" value="ECO:0007669"/>
    <property type="project" value="TreeGrafter"/>
</dbReference>
<dbReference type="InterPro" id="IPR007502">
    <property type="entry name" value="Helicase-assoc_dom"/>
</dbReference>
<proteinExistence type="predicted"/>
<organism evidence="2 3">
    <name type="scientific">Nadsonia fulvescens var. elongata DSM 6958</name>
    <dbReference type="NCBI Taxonomy" id="857566"/>
    <lineage>
        <taxon>Eukaryota</taxon>
        <taxon>Fungi</taxon>
        <taxon>Dikarya</taxon>
        <taxon>Ascomycota</taxon>
        <taxon>Saccharomycotina</taxon>
        <taxon>Dipodascomycetes</taxon>
        <taxon>Dipodascales</taxon>
        <taxon>Dipodascales incertae sedis</taxon>
        <taxon>Nadsonia</taxon>
    </lineage>
</organism>
<gene>
    <name evidence="2" type="ORF">NADFUDRAFT_82022</name>
</gene>
<evidence type="ECO:0000313" key="2">
    <source>
        <dbReference type="EMBL" id="ODQ67588.1"/>
    </source>
</evidence>
<dbReference type="STRING" id="857566.A0A1E3PQL4"/>
<protein>
    <recommendedName>
        <fullName evidence="1">Helicase-associated domain-containing protein</fullName>
    </recommendedName>
</protein>
<keyword evidence="3" id="KW-1185">Reference proteome</keyword>
<dbReference type="PANTHER" id="PTHR18934:SF136">
    <property type="entry name" value="ATP-DEPENDENT RNA HELICASE DHX35-RELATED"/>
    <property type="match status" value="1"/>
</dbReference>
<dbReference type="OrthoDB" id="5600252at2759"/>
<dbReference type="Proteomes" id="UP000095009">
    <property type="component" value="Unassembled WGS sequence"/>
</dbReference>
<dbReference type="SUPFAM" id="SSF52540">
    <property type="entry name" value="P-loop containing nucleoside triphosphate hydrolases"/>
    <property type="match status" value="1"/>
</dbReference>
<reference evidence="2 3" key="1">
    <citation type="journal article" date="2016" name="Proc. Natl. Acad. Sci. U.S.A.">
        <title>Comparative genomics of biotechnologically important yeasts.</title>
        <authorList>
            <person name="Riley R."/>
            <person name="Haridas S."/>
            <person name="Wolfe K.H."/>
            <person name="Lopes M.R."/>
            <person name="Hittinger C.T."/>
            <person name="Goeker M."/>
            <person name="Salamov A.A."/>
            <person name="Wisecaver J.H."/>
            <person name="Long T.M."/>
            <person name="Calvey C.H."/>
            <person name="Aerts A.L."/>
            <person name="Barry K.W."/>
            <person name="Choi C."/>
            <person name="Clum A."/>
            <person name="Coughlan A.Y."/>
            <person name="Deshpande S."/>
            <person name="Douglass A.P."/>
            <person name="Hanson S.J."/>
            <person name="Klenk H.-P."/>
            <person name="LaButti K.M."/>
            <person name="Lapidus A."/>
            <person name="Lindquist E.A."/>
            <person name="Lipzen A.M."/>
            <person name="Meier-Kolthoff J.P."/>
            <person name="Ohm R.A."/>
            <person name="Otillar R.P."/>
            <person name="Pangilinan J.L."/>
            <person name="Peng Y."/>
            <person name="Rokas A."/>
            <person name="Rosa C.A."/>
            <person name="Scheuner C."/>
            <person name="Sibirny A.A."/>
            <person name="Slot J.C."/>
            <person name="Stielow J.B."/>
            <person name="Sun H."/>
            <person name="Kurtzman C.P."/>
            <person name="Blackwell M."/>
            <person name="Grigoriev I.V."/>
            <person name="Jeffries T.W."/>
        </authorList>
    </citation>
    <scope>NUCLEOTIDE SEQUENCE [LARGE SCALE GENOMIC DNA]</scope>
    <source>
        <strain evidence="2 3">DSM 6958</strain>
    </source>
</reference>
<accession>A0A1E3PQL4</accession>
<evidence type="ECO:0000259" key="1">
    <source>
        <dbReference type="SMART" id="SM00847"/>
    </source>
</evidence>